<organism evidence="15 16">
    <name type="scientific">Candidatus Alloenteromonas pullistercoris</name>
    <dbReference type="NCBI Taxonomy" id="2840785"/>
    <lineage>
        <taxon>Bacteria</taxon>
        <taxon>Bacillati</taxon>
        <taxon>Bacillota</taxon>
        <taxon>Bacillota incertae sedis</taxon>
        <taxon>Candidatus Alloenteromonas</taxon>
    </lineage>
</organism>
<evidence type="ECO:0000256" key="4">
    <source>
        <dbReference type="ARBA" id="ARBA00022679"/>
    </source>
</evidence>
<evidence type="ECO:0000256" key="2">
    <source>
        <dbReference type="ARBA" id="ARBA00009156"/>
    </source>
</evidence>
<dbReference type="AlphaFoldDB" id="A0A9D9DG31"/>
<dbReference type="GO" id="GO:0005829">
    <property type="term" value="C:cytosol"/>
    <property type="evidence" value="ECO:0007669"/>
    <property type="project" value="TreeGrafter"/>
</dbReference>
<evidence type="ECO:0000256" key="7">
    <source>
        <dbReference type="ARBA" id="ARBA00022798"/>
    </source>
</evidence>
<sequence>MRDYVIAIDQGTTSTRALLLELQGRVLGRSTREVECLFPHPGWVECDAERIWVSVIDCINELLVVNMISMDQVAGIGITNQRETTVVFEKGSGKPVYHAIVWQSKQTQSLCDEREGESAWIQKKTGLRMNPYFSASKIRFILDAIPNGQKRAEAGELLFGTIDTYLIYMMTKGKSHLTDASNASRTLLFDIFEGRFDESLCRVWDIPMGMLPEVRDNADDYGEASFFQGGVHILGVAGDQQAALFGQCCYEVGSSKNTYGTGCFMLMNIGDKPFISEKGLLTTVAWRLGGHYTYALEGSVFIGGAIVQWIRDQTKWISSSEESEEYANRVNDTAGVYFVPAFVGLGTPWWDDGARGAIFGLTRGADRHHITRAALFSIAYQSRDVIQAMKEEAHLDLPVLKVDGGASANALLMQFQSDLLQTEVALPECLETTAIGAGYLALLKLGAFSGLKDIEKGKSYSKVYRPKMDRQEADRLYRGWLKAVRATMAYKAE</sequence>
<dbReference type="PIRSF" id="PIRSF000538">
    <property type="entry name" value="GlpK"/>
    <property type="match status" value="1"/>
</dbReference>
<proteinExistence type="inferred from homology"/>
<dbReference type="Pfam" id="PF00370">
    <property type="entry name" value="FGGY_N"/>
    <property type="match status" value="1"/>
</dbReference>
<accession>A0A9D9DG31</accession>
<dbReference type="PANTHER" id="PTHR10196">
    <property type="entry name" value="SUGAR KINASE"/>
    <property type="match status" value="1"/>
</dbReference>
<comment type="similarity">
    <text evidence="2">Belongs to the FGGY kinase family.</text>
</comment>
<evidence type="ECO:0000256" key="10">
    <source>
        <dbReference type="ARBA" id="ARBA00052101"/>
    </source>
</evidence>
<dbReference type="NCBIfam" id="NF000756">
    <property type="entry name" value="PRK00047.1"/>
    <property type="match status" value="1"/>
</dbReference>
<dbReference type="Pfam" id="PF02782">
    <property type="entry name" value="FGGY_C"/>
    <property type="match status" value="1"/>
</dbReference>
<gene>
    <name evidence="15" type="primary">glpK</name>
    <name evidence="15" type="ORF">IAC61_00235</name>
</gene>
<feature type="domain" description="Carbohydrate kinase FGGY C-terminal" evidence="14">
    <location>
        <begin position="257"/>
        <end position="442"/>
    </location>
</feature>
<keyword evidence="6 15" id="KW-0418">Kinase</keyword>
<dbReference type="InterPro" id="IPR043129">
    <property type="entry name" value="ATPase_NBD"/>
</dbReference>
<dbReference type="InterPro" id="IPR000577">
    <property type="entry name" value="Carb_kinase_FGGY"/>
</dbReference>
<keyword evidence="4 15" id="KW-0808">Transferase</keyword>
<evidence type="ECO:0000256" key="5">
    <source>
        <dbReference type="ARBA" id="ARBA00022741"/>
    </source>
</evidence>
<dbReference type="NCBIfam" id="TIGR01311">
    <property type="entry name" value="glycerol_kin"/>
    <property type="match status" value="1"/>
</dbReference>
<dbReference type="EC" id="2.7.1.30" evidence="3"/>
<dbReference type="CDD" id="cd07769">
    <property type="entry name" value="ASKHA_NBD_FGGY_GK"/>
    <property type="match status" value="1"/>
</dbReference>
<dbReference type="InterPro" id="IPR018484">
    <property type="entry name" value="FGGY_N"/>
</dbReference>
<feature type="domain" description="Carbohydrate kinase FGGY N-terminal" evidence="13">
    <location>
        <begin position="4"/>
        <end position="246"/>
    </location>
</feature>
<dbReference type="InterPro" id="IPR018485">
    <property type="entry name" value="FGGY_C"/>
</dbReference>
<evidence type="ECO:0000313" key="16">
    <source>
        <dbReference type="Proteomes" id="UP000823634"/>
    </source>
</evidence>
<dbReference type="GO" id="GO:0005524">
    <property type="term" value="F:ATP binding"/>
    <property type="evidence" value="ECO:0007669"/>
    <property type="project" value="UniProtKB-KW"/>
</dbReference>
<keyword evidence="8" id="KW-0067">ATP-binding</keyword>
<evidence type="ECO:0000256" key="1">
    <source>
        <dbReference type="ARBA" id="ARBA00005190"/>
    </source>
</evidence>
<evidence type="ECO:0000259" key="13">
    <source>
        <dbReference type="Pfam" id="PF00370"/>
    </source>
</evidence>
<dbReference type="FunFam" id="3.30.420.40:FF:000007">
    <property type="entry name" value="Glycerol kinase"/>
    <property type="match status" value="1"/>
</dbReference>
<dbReference type="SUPFAM" id="SSF53067">
    <property type="entry name" value="Actin-like ATPase domain"/>
    <property type="match status" value="2"/>
</dbReference>
<dbReference type="PANTHER" id="PTHR10196:SF69">
    <property type="entry name" value="GLYCEROL KINASE"/>
    <property type="match status" value="1"/>
</dbReference>
<evidence type="ECO:0000256" key="12">
    <source>
        <dbReference type="ARBA" id="ARBA00063665"/>
    </source>
</evidence>
<evidence type="ECO:0000259" key="14">
    <source>
        <dbReference type="Pfam" id="PF02782"/>
    </source>
</evidence>
<comment type="catalytic activity">
    <reaction evidence="10">
        <text>glycerol + ATP = sn-glycerol 3-phosphate + ADP + H(+)</text>
        <dbReference type="Rhea" id="RHEA:21644"/>
        <dbReference type="ChEBI" id="CHEBI:15378"/>
        <dbReference type="ChEBI" id="CHEBI:17754"/>
        <dbReference type="ChEBI" id="CHEBI:30616"/>
        <dbReference type="ChEBI" id="CHEBI:57597"/>
        <dbReference type="ChEBI" id="CHEBI:456216"/>
        <dbReference type="EC" id="2.7.1.30"/>
    </reaction>
</comment>
<reference evidence="15" key="2">
    <citation type="journal article" date="2021" name="PeerJ">
        <title>Extensive microbial diversity within the chicken gut microbiome revealed by metagenomics and culture.</title>
        <authorList>
            <person name="Gilroy R."/>
            <person name="Ravi A."/>
            <person name="Getino M."/>
            <person name="Pursley I."/>
            <person name="Horton D.L."/>
            <person name="Alikhan N.F."/>
            <person name="Baker D."/>
            <person name="Gharbi K."/>
            <person name="Hall N."/>
            <person name="Watson M."/>
            <person name="Adriaenssens E.M."/>
            <person name="Foster-Nyarko E."/>
            <person name="Jarju S."/>
            <person name="Secka A."/>
            <person name="Antonio M."/>
            <person name="Oren A."/>
            <person name="Chaudhuri R.R."/>
            <person name="La Ragione R."/>
            <person name="Hildebrand F."/>
            <person name="Pallen M.J."/>
        </authorList>
    </citation>
    <scope>NUCLEOTIDE SEQUENCE</scope>
    <source>
        <strain evidence="15">17113</strain>
    </source>
</reference>
<keyword evidence="5" id="KW-0547">Nucleotide-binding</keyword>
<dbReference type="InterPro" id="IPR005999">
    <property type="entry name" value="Glycerol_kin"/>
</dbReference>
<protein>
    <recommendedName>
        <fullName evidence="3">glycerol kinase</fullName>
        <ecNumber evidence="3">2.7.1.30</ecNumber>
    </recommendedName>
    <alternativeName>
        <fullName evidence="9">ATP:glycerol 3-phosphotransferase</fullName>
    </alternativeName>
</protein>
<dbReference type="GO" id="GO:0006072">
    <property type="term" value="P:glycerol-3-phosphate metabolic process"/>
    <property type="evidence" value="ECO:0007669"/>
    <property type="project" value="InterPro"/>
</dbReference>
<evidence type="ECO:0000256" key="8">
    <source>
        <dbReference type="ARBA" id="ARBA00022840"/>
    </source>
</evidence>
<evidence type="ECO:0000256" key="3">
    <source>
        <dbReference type="ARBA" id="ARBA00012099"/>
    </source>
</evidence>
<dbReference type="Gene3D" id="3.30.420.40">
    <property type="match status" value="2"/>
</dbReference>
<evidence type="ECO:0000256" key="9">
    <source>
        <dbReference type="ARBA" id="ARBA00043149"/>
    </source>
</evidence>
<comment type="function">
    <text evidence="11">Key enzyme in the regulation of glycerol uptake and metabolism. Catalyzes the phosphorylation of glycerol to yield sn-glycerol 3-phosphate.</text>
</comment>
<comment type="pathway">
    <text evidence="1">Polyol metabolism; glycerol degradation via glycerol kinase pathway; sn-glycerol 3-phosphate from glycerol: step 1/1.</text>
</comment>
<dbReference type="EMBL" id="JADINA010000001">
    <property type="protein sequence ID" value="MBO8425731.1"/>
    <property type="molecule type" value="Genomic_DNA"/>
</dbReference>
<evidence type="ECO:0000256" key="6">
    <source>
        <dbReference type="ARBA" id="ARBA00022777"/>
    </source>
</evidence>
<dbReference type="GO" id="GO:0004370">
    <property type="term" value="F:glycerol kinase activity"/>
    <property type="evidence" value="ECO:0007669"/>
    <property type="project" value="UniProtKB-EC"/>
</dbReference>
<keyword evidence="7" id="KW-0319">Glycerol metabolism</keyword>
<reference evidence="15" key="1">
    <citation type="submission" date="2020-10" db="EMBL/GenBank/DDBJ databases">
        <authorList>
            <person name="Gilroy R."/>
        </authorList>
    </citation>
    <scope>NUCLEOTIDE SEQUENCE</scope>
    <source>
        <strain evidence="15">17113</strain>
    </source>
</reference>
<dbReference type="Proteomes" id="UP000823634">
    <property type="component" value="Unassembled WGS sequence"/>
</dbReference>
<evidence type="ECO:0000313" key="15">
    <source>
        <dbReference type="EMBL" id="MBO8425731.1"/>
    </source>
</evidence>
<dbReference type="GO" id="GO:0019563">
    <property type="term" value="P:glycerol catabolic process"/>
    <property type="evidence" value="ECO:0007669"/>
    <property type="project" value="TreeGrafter"/>
</dbReference>
<dbReference type="FunFam" id="3.30.420.40:FF:000008">
    <property type="entry name" value="Glycerol kinase"/>
    <property type="match status" value="1"/>
</dbReference>
<name>A0A9D9DG31_9FIRM</name>
<comment type="subunit">
    <text evidence="12">Homotetramer and homodimer (in equilibrium).</text>
</comment>
<comment type="caution">
    <text evidence="15">The sequence shown here is derived from an EMBL/GenBank/DDBJ whole genome shotgun (WGS) entry which is preliminary data.</text>
</comment>
<evidence type="ECO:0000256" key="11">
    <source>
        <dbReference type="ARBA" id="ARBA00054633"/>
    </source>
</evidence>